<dbReference type="EMBL" id="CM004396">
    <property type="protein sequence ID" value="OAY40129.1"/>
    <property type="molecule type" value="Genomic_DNA"/>
</dbReference>
<feature type="region of interest" description="Disordered" evidence="1">
    <location>
        <begin position="68"/>
        <end position="89"/>
    </location>
</feature>
<organism evidence="3 4">
    <name type="scientific">Manihot esculenta</name>
    <name type="common">Cassava</name>
    <name type="synonym">Jatropha manihot</name>
    <dbReference type="NCBI Taxonomy" id="3983"/>
    <lineage>
        <taxon>Eukaryota</taxon>
        <taxon>Viridiplantae</taxon>
        <taxon>Streptophyta</taxon>
        <taxon>Embryophyta</taxon>
        <taxon>Tracheophyta</taxon>
        <taxon>Spermatophyta</taxon>
        <taxon>Magnoliopsida</taxon>
        <taxon>eudicotyledons</taxon>
        <taxon>Gunneridae</taxon>
        <taxon>Pentapetalae</taxon>
        <taxon>rosids</taxon>
        <taxon>fabids</taxon>
        <taxon>Malpighiales</taxon>
        <taxon>Euphorbiaceae</taxon>
        <taxon>Crotonoideae</taxon>
        <taxon>Manihoteae</taxon>
        <taxon>Manihot</taxon>
    </lineage>
</organism>
<dbReference type="Proteomes" id="UP000091857">
    <property type="component" value="Chromosome 10"/>
</dbReference>
<keyword evidence="4" id="KW-1185">Reference proteome</keyword>
<name>A0A2C9V6I7_MANES</name>
<dbReference type="PANTHER" id="PTHR34268:SF8">
    <property type="entry name" value="FAE DOMAIN-CONTAINING PROTEIN"/>
    <property type="match status" value="1"/>
</dbReference>
<keyword evidence="2" id="KW-0812">Transmembrane</keyword>
<sequence length="89" mass="9884">MTMMMESSLGDMLLKVAMFALVQALVYIILSKSSNIFSKTIERSSSFKPARSVSIRRMLATLEDFPAGVELSPTPKNCPQNPADKDRRS</sequence>
<feature type="transmembrane region" description="Helical" evidence="2">
    <location>
        <begin position="12"/>
        <end position="30"/>
    </location>
</feature>
<reference evidence="4" key="1">
    <citation type="journal article" date="2016" name="Nat. Biotechnol.">
        <title>Sequencing wild and cultivated cassava and related species reveals extensive interspecific hybridization and genetic diversity.</title>
        <authorList>
            <person name="Bredeson J.V."/>
            <person name="Lyons J.B."/>
            <person name="Prochnik S.E."/>
            <person name="Wu G.A."/>
            <person name="Ha C.M."/>
            <person name="Edsinger-Gonzales E."/>
            <person name="Grimwood J."/>
            <person name="Schmutz J."/>
            <person name="Rabbi I.Y."/>
            <person name="Egesi C."/>
            <person name="Nauluvula P."/>
            <person name="Lebot V."/>
            <person name="Ndunguru J."/>
            <person name="Mkamilo G."/>
            <person name="Bart R.S."/>
            <person name="Setter T.L."/>
            <person name="Gleadow R.M."/>
            <person name="Kulakow P."/>
            <person name="Ferguson M.E."/>
            <person name="Rounsley S."/>
            <person name="Rokhsar D.S."/>
        </authorList>
    </citation>
    <scope>NUCLEOTIDE SEQUENCE [LARGE SCALE GENOMIC DNA]</scope>
    <source>
        <strain evidence="4">cv. AM560-2</strain>
    </source>
</reference>
<evidence type="ECO:0000313" key="4">
    <source>
        <dbReference type="Proteomes" id="UP000091857"/>
    </source>
</evidence>
<dbReference type="OMA" id="YVICIST"/>
<keyword evidence="2" id="KW-0472">Membrane</keyword>
<evidence type="ECO:0000256" key="2">
    <source>
        <dbReference type="SAM" id="Phobius"/>
    </source>
</evidence>
<dbReference type="Gramene" id="Manes.10G152300.1.v8.1">
    <property type="protein sequence ID" value="Manes.10G152300.1.v8.1.CDS.1"/>
    <property type="gene ID" value="Manes.10G152300.v8.1"/>
</dbReference>
<protein>
    <submittedName>
        <fullName evidence="3">Uncharacterized protein</fullName>
    </submittedName>
</protein>
<comment type="caution">
    <text evidence="3">The sequence shown here is derived from an EMBL/GenBank/DDBJ whole genome shotgun (WGS) entry which is preliminary data.</text>
</comment>
<dbReference type="STRING" id="3983.A0A2C9V6I7"/>
<evidence type="ECO:0000313" key="3">
    <source>
        <dbReference type="EMBL" id="OAY40129.1"/>
    </source>
</evidence>
<gene>
    <name evidence="3" type="ORF">MANES_10G152300v8</name>
</gene>
<dbReference type="PANTHER" id="PTHR34268">
    <property type="entry name" value="OS01G0321850 PROTEIN"/>
    <property type="match status" value="1"/>
</dbReference>
<proteinExistence type="predicted"/>
<evidence type="ECO:0000256" key="1">
    <source>
        <dbReference type="SAM" id="MobiDB-lite"/>
    </source>
</evidence>
<keyword evidence="2" id="KW-1133">Transmembrane helix</keyword>
<dbReference type="AlphaFoldDB" id="A0A2C9V6I7"/>
<accession>A0A2C9V6I7</accession>